<evidence type="ECO:0000256" key="7">
    <source>
        <dbReference type="SAM" id="Phobius"/>
    </source>
</evidence>
<sequence length="576" mass="64267">MVAACPHCLFELLYIAIGSLPVSLIVFLTVDNRMRLFTRNFPSLMKKRSKVKKRTTKKQPLDTMFAFGFLRRQATIKAEQISLLTCYGYTRRLCSRFTYYSRESTEHVAGPTEKMNTCQAINSALDNALSSNPNSIVFGEDVAFGGVFRCTVGLQDKYGQERVFNTPLCEQGIAGFGIGAALCGATAIAEIQFADYIMPAFDQIVNEAAKYRYRSGDLFNCGGLTIRAPCGAVGHGGLYHSQSPEAFFAHAPGLKVVMPRGPFEAKGLLLQCIEDKNPCIFLEPKILYRRAVDEVPTGKYTLPLSKAEFLCEGNDATLLAWGTQVHILKEVAELAKQELGISCDVIDLRTILPWDEEAVYSSVKKTGRLLIAHEAPLTMGFGAEIAASVQQIRQRRREQVKLPQCVPVISVGYLPAIFCILALVSCRLTIVLGSPSRVNCLLRFTEWLAENCLAEMANGLPCFLAPCALVIEPCFVGLLGSTSLCHLFYLLGMQMKIRCTLWRKILAKWNCITCPHSTKNLHCKRTIVRREHCFLHLESPVMRVTGWDTPFPHSLEPHYLPDKERCLKALKRIISY</sequence>
<organism evidence="9">
    <name type="scientific">Trichuris suis</name>
    <name type="common">pig whipworm</name>
    <dbReference type="NCBI Taxonomy" id="68888"/>
    <lineage>
        <taxon>Eukaryota</taxon>
        <taxon>Metazoa</taxon>
        <taxon>Ecdysozoa</taxon>
        <taxon>Nematoda</taxon>
        <taxon>Enoplea</taxon>
        <taxon>Dorylaimia</taxon>
        <taxon>Trichinellida</taxon>
        <taxon>Trichuridae</taxon>
        <taxon>Trichuris</taxon>
    </lineage>
</organism>
<comment type="catalytic activity">
    <reaction evidence="6">
        <text>N(6)-[(R)-lipoyl]-L-lysyl-[protein] + 3-methyl-2-oxobutanoate + H(+) = N(6)-[(R)-S(8)-2-methylpropanoyldihydrolipoyl]-L-lysyl-[protein] + CO2</text>
        <dbReference type="Rhea" id="RHEA:13457"/>
        <dbReference type="Rhea" id="RHEA-COMP:10474"/>
        <dbReference type="Rhea" id="RHEA-COMP:10497"/>
        <dbReference type="ChEBI" id="CHEBI:11851"/>
        <dbReference type="ChEBI" id="CHEBI:15378"/>
        <dbReference type="ChEBI" id="CHEBI:16526"/>
        <dbReference type="ChEBI" id="CHEBI:83099"/>
        <dbReference type="ChEBI" id="CHEBI:83142"/>
        <dbReference type="EC" id="1.2.4.4"/>
    </reaction>
    <physiologicalReaction direction="left-to-right" evidence="6">
        <dbReference type="Rhea" id="RHEA:13458"/>
    </physiologicalReaction>
</comment>
<dbReference type="EMBL" id="KL367575">
    <property type="protein sequence ID" value="KFD63369.1"/>
    <property type="molecule type" value="Genomic_DNA"/>
</dbReference>
<dbReference type="InterPro" id="IPR033248">
    <property type="entry name" value="Transketolase_C"/>
</dbReference>
<feature type="domain" description="Transketolase-like pyrimidine-binding" evidence="8">
    <location>
        <begin position="115"/>
        <end position="290"/>
    </location>
</feature>
<accession>A0A085N1M3</accession>
<dbReference type="Gene3D" id="3.40.50.970">
    <property type="match status" value="1"/>
</dbReference>
<evidence type="ECO:0000313" key="9">
    <source>
        <dbReference type="EMBL" id="KFD63369.1"/>
    </source>
</evidence>
<reference evidence="9" key="1">
    <citation type="journal article" date="2014" name="Nat. Genet.">
        <title>Genome and transcriptome of the porcine whipworm Trichuris suis.</title>
        <authorList>
            <person name="Jex A.R."/>
            <person name="Nejsum P."/>
            <person name="Schwarz E.M."/>
            <person name="Hu L."/>
            <person name="Young N.D."/>
            <person name="Hall R.S."/>
            <person name="Korhonen P.K."/>
            <person name="Liao S."/>
            <person name="Thamsborg S."/>
            <person name="Xia J."/>
            <person name="Xu P."/>
            <person name="Wang S."/>
            <person name="Scheerlinck J.P."/>
            <person name="Hofmann A."/>
            <person name="Sternberg P.W."/>
            <person name="Wang J."/>
            <person name="Gasser R.B."/>
        </authorList>
    </citation>
    <scope>NUCLEOTIDE SEQUENCE [LARGE SCALE GENOMIC DNA]</scope>
    <source>
        <strain evidence="9">DCEP-RM93F</strain>
    </source>
</reference>
<keyword evidence="7" id="KW-1133">Transmembrane helix</keyword>
<dbReference type="Gene3D" id="3.40.50.920">
    <property type="match status" value="2"/>
</dbReference>
<dbReference type="CDD" id="cd07036">
    <property type="entry name" value="TPP_PYR_E1-PDHc-beta_like"/>
    <property type="match status" value="1"/>
</dbReference>
<dbReference type="SUPFAM" id="SSF52518">
    <property type="entry name" value="Thiamin diphosphate-binding fold (THDP-binding)"/>
    <property type="match status" value="1"/>
</dbReference>
<dbReference type="PANTHER" id="PTHR42980:SF1">
    <property type="entry name" value="2-OXOISOVALERATE DEHYDROGENASE SUBUNIT BETA, MITOCHONDRIAL"/>
    <property type="match status" value="1"/>
</dbReference>
<name>A0A085N1M3_9BILA</name>
<dbReference type="GO" id="GO:0009083">
    <property type="term" value="P:branched-chain amino acid catabolic process"/>
    <property type="evidence" value="ECO:0007669"/>
    <property type="project" value="TreeGrafter"/>
</dbReference>
<feature type="transmembrane region" description="Helical" evidence="7">
    <location>
        <begin position="405"/>
        <end position="430"/>
    </location>
</feature>
<comment type="subcellular location">
    <subcellularLocation>
        <location evidence="2">Mitochondrion</location>
    </subcellularLocation>
</comment>
<evidence type="ECO:0000259" key="8">
    <source>
        <dbReference type="SMART" id="SM00861"/>
    </source>
</evidence>
<dbReference type="GO" id="GO:0007584">
    <property type="term" value="P:response to nutrient"/>
    <property type="evidence" value="ECO:0007669"/>
    <property type="project" value="TreeGrafter"/>
</dbReference>
<dbReference type="EC" id="1.2.4.4" evidence="3"/>
<keyword evidence="7" id="KW-0812">Transmembrane</keyword>
<proteinExistence type="predicted"/>
<keyword evidence="4" id="KW-0560">Oxidoreductase</keyword>
<keyword evidence="5" id="KW-0496">Mitochondrion</keyword>
<evidence type="ECO:0000256" key="4">
    <source>
        <dbReference type="ARBA" id="ARBA00023002"/>
    </source>
</evidence>
<dbReference type="InterPro" id="IPR009014">
    <property type="entry name" value="Transketo_C/PFOR_II"/>
</dbReference>
<dbReference type="SUPFAM" id="SSF52922">
    <property type="entry name" value="TK C-terminal domain-like"/>
    <property type="match status" value="2"/>
</dbReference>
<evidence type="ECO:0000256" key="6">
    <source>
        <dbReference type="ARBA" id="ARBA00051764"/>
    </source>
</evidence>
<dbReference type="InterPro" id="IPR029061">
    <property type="entry name" value="THDP-binding"/>
</dbReference>
<gene>
    <name evidence="9" type="ORF">M514_02073</name>
</gene>
<dbReference type="GO" id="GO:0003863">
    <property type="term" value="F:branched-chain 2-oxo acid dehydrogenase activity"/>
    <property type="evidence" value="ECO:0007669"/>
    <property type="project" value="UniProtKB-EC"/>
</dbReference>
<dbReference type="SMART" id="SM00861">
    <property type="entry name" value="Transket_pyr"/>
    <property type="match status" value="1"/>
</dbReference>
<evidence type="ECO:0000256" key="3">
    <source>
        <dbReference type="ARBA" id="ARBA00012277"/>
    </source>
</evidence>
<dbReference type="Pfam" id="PF02779">
    <property type="entry name" value="Transket_pyr"/>
    <property type="match status" value="1"/>
</dbReference>
<dbReference type="Pfam" id="PF02780">
    <property type="entry name" value="Transketolase_C"/>
    <property type="match status" value="1"/>
</dbReference>
<dbReference type="GO" id="GO:0005739">
    <property type="term" value="C:mitochondrion"/>
    <property type="evidence" value="ECO:0007669"/>
    <property type="project" value="UniProtKB-SubCell"/>
</dbReference>
<feature type="transmembrane region" description="Helical" evidence="7">
    <location>
        <begin position="12"/>
        <end position="30"/>
    </location>
</feature>
<keyword evidence="7" id="KW-0472">Membrane</keyword>
<dbReference type="Proteomes" id="UP000030758">
    <property type="component" value="Unassembled WGS sequence"/>
</dbReference>
<evidence type="ECO:0000256" key="5">
    <source>
        <dbReference type="ARBA" id="ARBA00023128"/>
    </source>
</evidence>
<evidence type="ECO:0000256" key="1">
    <source>
        <dbReference type="ARBA" id="ARBA00001964"/>
    </source>
</evidence>
<feature type="transmembrane region" description="Helical" evidence="7">
    <location>
        <begin position="463"/>
        <end position="491"/>
    </location>
</feature>
<dbReference type="InterPro" id="IPR005475">
    <property type="entry name" value="Transketolase-like_Pyr-bd"/>
</dbReference>
<dbReference type="PANTHER" id="PTHR42980">
    <property type="entry name" value="2-OXOISOVALERATE DEHYDROGENASE SUBUNIT BETA-RELATED"/>
    <property type="match status" value="1"/>
</dbReference>
<comment type="cofactor">
    <cofactor evidence="1">
        <name>thiamine diphosphate</name>
        <dbReference type="ChEBI" id="CHEBI:58937"/>
    </cofactor>
</comment>
<protein>
    <recommendedName>
        <fullName evidence="3">3-methyl-2-oxobutanoate dehydrogenase (2-methylpropanoyl-transferring)</fullName>
        <ecNumber evidence="3">1.2.4.4</ecNumber>
    </recommendedName>
</protein>
<dbReference type="AlphaFoldDB" id="A0A085N1M3"/>
<dbReference type="FunFam" id="3.40.50.970:FF:000001">
    <property type="entry name" value="Pyruvate dehydrogenase E1 beta subunit"/>
    <property type="match status" value="1"/>
</dbReference>
<evidence type="ECO:0000256" key="2">
    <source>
        <dbReference type="ARBA" id="ARBA00004173"/>
    </source>
</evidence>